<keyword evidence="3" id="KW-0274">FAD</keyword>
<evidence type="ECO:0000256" key="2">
    <source>
        <dbReference type="ARBA" id="ARBA00022630"/>
    </source>
</evidence>
<dbReference type="PANTHER" id="PTHR10961:SF7">
    <property type="entry name" value="FAD DEPENDENT OXIDOREDUCTASE DOMAIN-CONTAINING PROTEIN"/>
    <property type="match status" value="1"/>
</dbReference>
<comment type="cofactor">
    <cofactor evidence="1">
        <name>FAD</name>
        <dbReference type="ChEBI" id="CHEBI:57692"/>
    </cofactor>
</comment>
<evidence type="ECO:0000313" key="6">
    <source>
        <dbReference type="EMBL" id="SVE04496.1"/>
    </source>
</evidence>
<dbReference type="GO" id="GO:0050660">
    <property type="term" value="F:flavin adenine dinucleotide binding"/>
    <property type="evidence" value="ECO:0007669"/>
    <property type="project" value="InterPro"/>
</dbReference>
<protein>
    <recommendedName>
        <fullName evidence="5">FAD dependent oxidoreductase domain-containing protein</fullName>
    </recommendedName>
</protein>
<name>A0A383A9F1_9ZZZZ</name>
<evidence type="ECO:0000256" key="1">
    <source>
        <dbReference type="ARBA" id="ARBA00001974"/>
    </source>
</evidence>
<dbReference type="EMBL" id="UINC01190366">
    <property type="protein sequence ID" value="SVE04496.1"/>
    <property type="molecule type" value="Genomic_DNA"/>
</dbReference>
<keyword evidence="4" id="KW-0560">Oxidoreductase</keyword>
<dbReference type="InterPro" id="IPR006076">
    <property type="entry name" value="FAD-dep_OxRdtase"/>
</dbReference>
<reference evidence="6" key="1">
    <citation type="submission" date="2018-05" db="EMBL/GenBank/DDBJ databases">
        <authorList>
            <person name="Lanie J.A."/>
            <person name="Ng W.-L."/>
            <person name="Kazmierczak K.M."/>
            <person name="Andrzejewski T.M."/>
            <person name="Davidsen T.M."/>
            <person name="Wayne K.J."/>
            <person name="Tettelin H."/>
            <person name="Glass J.I."/>
            <person name="Rusch D."/>
            <person name="Podicherti R."/>
            <person name="Tsui H.-C.T."/>
            <person name="Winkler M.E."/>
        </authorList>
    </citation>
    <scope>NUCLEOTIDE SEQUENCE</scope>
</reference>
<evidence type="ECO:0000259" key="5">
    <source>
        <dbReference type="Pfam" id="PF01266"/>
    </source>
</evidence>
<organism evidence="6">
    <name type="scientific">marine metagenome</name>
    <dbReference type="NCBI Taxonomy" id="408172"/>
    <lineage>
        <taxon>unclassified sequences</taxon>
        <taxon>metagenomes</taxon>
        <taxon>ecological metagenomes</taxon>
    </lineage>
</organism>
<evidence type="ECO:0000256" key="3">
    <source>
        <dbReference type="ARBA" id="ARBA00022827"/>
    </source>
</evidence>
<feature type="domain" description="FAD dependent oxidoreductase" evidence="5">
    <location>
        <begin position="5"/>
        <end position="189"/>
    </location>
</feature>
<dbReference type="AlphaFoldDB" id="A0A383A9F1"/>
<dbReference type="Gene3D" id="3.30.9.10">
    <property type="entry name" value="D-Amino Acid Oxidase, subunit A, domain 2"/>
    <property type="match status" value="1"/>
</dbReference>
<dbReference type="SUPFAM" id="SSF51905">
    <property type="entry name" value="FAD/NAD(P)-binding domain"/>
    <property type="match status" value="1"/>
</dbReference>
<dbReference type="GO" id="GO:0008115">
    <property type="term" value="F:sarcosine oxidase activity"/>
    <property type="evidence" value="ECO:0007669"/>
    <property type="project" value="TreeGrafter"/>
</dbReference>
<accession>A0A383A9F1</accession>
<dbReference type="InterPro" id="IPR045170">
    <property type="entry name" value="MTOX"/>
</dbReference>
<dbReference type="PANTHER" id="PTHR10961">
    <property type="entry name" value="PEROXISOMAL SARCOSINE OXIDASE"/>
    <property type="match status" value="1"/>
</dbReference>
<gene>
    <name evidence="6" type="ORF">METZ01_LOCUS457350</name>
</gene>
<feature type="non-terminal residue" evidence="6">
    <location>
        <position position="195"/>
    </location>
</feature>
<evidence type="ECO:0000256" key="4">
    <source>
        <dbReference type="ARBA" id="ARBA00023002"/>
    </source>
</evidence>
<dbReference type="Gene3D" id="3.50.50.60">
    <property type="entry name" value="FAD/NAD(P)-binding domain"/>
    <property type="match status" value="1"/>
</dbReference>
<proteinExistence type="predicted"/>
<dbReference type="InterPro" id="IPR036188">
    <property type="entry name" value="FAD/NAD-bd_sf"/>
</dbReference>
<sequence length="195" mass="21077">MAYEVIVVGVGSMGAATCRELATRGVPVLGLEQGALPNLLASFAGRTRAIRLSYSEHPDYVPLLRGAYARWETLGEECGQQLLHLTGALYMGPETGELFSGALASAQTHELAHARFTAAELQREWPQFNLPENFVGLHEMQAGYVLSEAAVLAMIESAQRHGADLRCHEPVLDWHANAQGVTVHTSKGEYAAGHL</sequence>
<keyword evidence="2" id="KW-0285">Flavoprotein</keyword>
<dbReference type="Pfam" id="PF01266">
    <property type="entry name" value="DAO"/>
    <property type="match status" value="1"/>
</dbReference>